<accession>A0ABS2D2T6</accession>
<organism evidence="1 2">
    <name type="scientific">Sphingomonas longa</name>
    <dbReference type="NCBI Taxonomy" id="2778730"/>
    <lineage>
        <taxon>Bacteria</taxon>
        <taxon>Pseudomonadati</taxon>
        <taxon>Pseudomonadota</taxon>
        <taxon>Alphaproteobacteria</taxon>
        <taxon>Sphingomonadales</taxon>
        <taxon>Sphingomonadaceae</taxon>
        <taxon>Sphingomonas</taxon>
    </lineage>
</organism>
<dbReference type="InterPro" id="IPR038301">
    <property type="entry name" value="AraC-like_sf"/>
</dbReference>
<dbReference type="Pfam" id="PF07323">
    <property type="entry name" value="DUF1465"/>
    <property type="match status" value="1"/>
</dbReference>
<evidence type="ECO:0000313" key="1">
    <source>
        <dbReference type="EMBL" id="MBM6575240.1"/>
    </source>
</evidence>
<dbReference type="RefSeq" id="WP_204193924.1">
    <property type="nucleotide sequence ID" value="NZ_JAFEMC010000001.1"/>
</dbReference>
<evidence type="ECO:0000313" key="2">
    <source>
        <dbReference type="Proteomes" id="UP000763641"/>
    </source>
</evidence>
<gene>
    <name evidence="1" type="ORF">ILT43_02570</name>
</gene>
<keyword evidence="2" id="KW-1185">Reference proteome</keyword>
<sequence length="154" mass="16805">MTRTTPDSRLDRRFVDALYTDAMLLADEVRAYFDEAGREERESLDPFARVTFSCESLKVTTRLMHVIAWLMTQRAVEAGELTPRAAADPSRRLGDAPAHDADVAATLPPRAGRLIAASAALHRRAAAMDRTLAGDVPTAACGVHSLQRRLAASF</sequence>
<comment type="caution">
    <text evidence="1">The sequence shown here is derived from an EMBL/GenBank/DDBJ whole genome shotgun (WGS) entry which is preliminary data.</text>
</comment>
<dbReference type="Proteomes" id="UP000763641">
    <property type="component" value="Unassembled WGS sequence"/>
</dbReference>
<dbReference type="EMBL" id="JAFEMC010000001">
    <property type="protein sequence ID" value="MBM6575240.1"/>
    <property type="molecule type" value="Genomic_DNA"/>
</dbReference>
<protein>
    <submittedName>
        <fullName evidence="1">DUF1465 family protein</fullName>
    </submittedName>
</protein>
<proteinExistence type="predicted"/>
<name>A0ABS2D2T6_9SPHN</name>
<dbReference type="Gene3D" id="1.10.8.930">
    <property type="entry name" value="Protein of unknown function DUF1465"/>
    <property type="match status" value="1"/>
</dbReference>
<dbReference type="InterPro" id="IPR010848">
    <property type="entry name" value="DUF1465"/>
</dbReference>
<reference evidence="1 2" key="1">
    <citation type="submission" date="2020-12" db="EMBL/GenBank/DDBJ databases">
        <title>Sphingomonas sp.</title>
        <authorList>
            <person name="Kim M.K."/>
        </authorList>
    </citation>
    <scope>NUCLEOTIDE SEQUENCE [LARGE SCALE GENOMIC DNA]</scope>
    <source>
        <strain evidence="1 2">BT552</strain>
    </source>
</reference>